<dbReference type="Pfam" id="PF00072">
    <property type="entry name" value="Response_reg"/>
    <property type="match status" value="1"/>
</dbReference>
<proteinExistence type="predicted"/>
<evidence type="ECO:0000313" key="4">
    <source>
        <dbReference type="EMBL" id="GED08026.1"/>
    </source>
</evidence>
<dbReference type="InterPro" id="IPR016032">
    <property type="entry name" value="Sig_transdc_resp-reg_C-effctor"/>
</dbReference>
<dbReference type="GO" id="GO:0000160">
    <property type="term" value="P:phosphorelay signal transduction system"/>
    <property type="evidence" value="ECO:0007669"/>
    <property type="project" value="InterPro"/>
</dbReference>
<dbReference type="RefSeq" id="WP_141387016.1">
    <property type="nucleotide sequence ID" value="NZ_BJNZ01000001.1"/>
</dbReference>
<dbReference type="Gene3D" id="3.40.50.2300">
    <property type="match status" value="1"/>
</dbReference>
<gene>
    <name evidence="4" type="ORF">CCE02nite_00250</name>
</gene>
<dbReference type="SUPFAM" id="SSF52172">
    <property type="entry name" value="CheY-like"/>
    <property type="match status" value="1"/>
</dbReference>
<dbReference type="SMART" id="SM00421">
    <property type="entry name" value="HTH_LUXR"/>
    <property type="match status" value="1"/>
</dbReference>
<dbReference type="Proteomes" id="UP000316659">
    <property type="component" value="Unassembled WGS sequence"/>
</dbReference>
<dbReference type="InterPro" id="IPR011006">
    <property type="entry name" value="CheY-like_superfamily"/>
</dbReference>
<evidence type="ECO:0000259" key="3">
    <source>
        <dbReference type="PROSITE" id="PS50110"/>
    </source>
</evidence>
<protein>
    <submittedName>
        <fullName evidence="4">DNA-binding response regulator</fullName>
    </submittedName>
</protein>
<dbReference type="PRINTS" id="PR00038">
    <property type="entry name" value="HTHLUXR"/>
</dbReference>
<dbReference type="InterPro" id="IPR000792">
    <property type="entry name" value="Tscrpt_reg_LuxR_C"/>
</dbReference>
<dbReference type="GO" id="GO:0006355">
    <property type="term" value="P:regulation of DNA-templated transcription"/>
    <property type="evidence" value="ECO:0007669"/>
    <property type="project" value="InterPro"/>
</dbReference>
<comment type="caution">
    <text evidence="4">The sequence shown here is derived from an EMBL/GenBank/DDBJ whole genome shotgun (WGS) entry which is preliminary data.</text>
</comment>
<evidence type="ECO:0000256" key="2">
    <source>
        <dbReference type="PROSITE-ProRule" id="PRU00169"/>
    </source>
</evidence>
<dbReference type="EMBL" id="BJNZ01000001">
    <property type="protein sequence ID" value="GED08026.1"/>
    <property type="molecule type" value="Genomic_DNA"/>
</dbReference>
<dbReference type="InterPro" id="IPR039420">
    <property type="entry name" value="WalR-like"/>
</dbReference>
<keyword evidence="2" id="KW-0597">Phosphoprotein</keyword>
<dbReference type="Pfam" id="PF00196">
    <property type="entry name" value="GerE"/>
    <property type="match status" value="1"/>
</dbReference>
<dbReference type="PROSITE" id="PS50110">
    <property type="entry name" value="RESPONSE_REGULATORY"/>
    <property type="match status" value="1"/>
</dbReference>
<evidence type="ECO:0000256" key="1">
    <source>
        <dbReference type="ARBA" id="ARBA00023125"/>
    </source>
</evidence>
<accession>A0A4Y4DSW9</accession>
<reference evidence="4 5" key="1">
    <citation type="submission" date="2019-06" db="EMBL/GenBank/DDBJ databases">
        <title>Whole genome shotgun sequence of Cellulosimicrobium cellulans NBRC 15516.</title>
        <authorList>
            <person name="Hosoyama A."/>
            <person name="Uohara A."/>
            <person name="Ohji S."/>
            <person name="Ichikawa N."/>
        </authorList>
    </citation>
    <scope>NUCLEOTIDE SEQUENCE [LARGE SCALE GENOMIC DNA]</scope>
    <source>
        <strain evidence="4 5">NBRC 15516</strain>
    </source>
</reference>
<dbReference type="PANTHER" id="PTHR43214:SF43">
    <property type="entry name" value="TWO-COMPONENT RESPONSE REGULATOR"/>
    <property type="match status" value="1"/>
</dbReference>
<dbReference type="GO" id="GO:0003677">
    <property type="term" value="F:DNA binding"/>
    <property type="evidence" value="ECO:0007669"/>
    <property type="project" value="UniProtKB-KW"/>
</dbReference>
<name>A0A4Y4DSW9_CELCE</name>
<dbReference type="AlphaFoldDB" id="A0A4Y4DSW9"/>
<organism evidence="4 5">
    <name type="scientific">Cellulosimicrobium cellulans</name>
    <name type="common">Arthrobacter luteus</name>
    <dbReference type="NCBI Taxonomy" id="1710"/>
    <lineage>
        <taxon>Bacteria</taxon>
        <taxon>Bacillati</taxon>
        <taxon>Actinomycetota</taxon>
        <taxon>Actinomycetes</taxon>
        <taxon>Micrococcales</taxon>
        <taxon>Promicromonosporaceae</taxon>
        <taxon>Cellulosimicrobium</taxon>
    </lineage>
</organism>
<keyword evidence="1 4" id="KW-0238">DNA-binding</keyword>
<evidence type="ECO:0000313" key="5">
    <source>
        <dbReference type="Proteomes" id="UP000316659"/>
    </source>
</evidence>
<dbReference type="SUPFAM" id="SSF46894">
    <property type="entry name" value="C-terminal effector domain of the bipartite response regulators"/>
    <property type="match status" value="1"/>
</dbReference>
<dbReference type="PANTHER" id="PTHR43214">
    <property type="entry name" value="TWO-COMPONENT RESPONSE REGULATOR"/>
    <property type="match status" value="1"/>
</dbReference>
<feature type="domain" description="Response regulatory" evidence="3">
    <location>
        <begin position="21"/>
        <end position="134"/>
    </location>
</feature>
<sequence length="228" mass="24221">MAVKEPPARPADAAGHWRGARLGIIDDHAAMRIGVAALFAQTPDIRVVAGASGARALLNATDDLDLVLLDLRLADGSTPNQNVRLLTSARIGALAYTSGDDPALVREAARADVVGMIRKSEPAEVLVEAVRTALRGEVVASTDWAAALDGDDAIPEAGLTSRESQVLELYASGEKADRVAHILGISRETVLDHIRKIRVKYASVDRPAKTKVDLYRRAIEDGIIGPLP</sequence>
<feature type="modified residue" description="4-aspartylphosphate" evidence="2">
    <location>
        <position position="70"/>
    </location>
</feature>
<dbReference type="InterPro" id="IPR001789">
    <property type="entry name" value="Sig_transdc_resp-reg_receiver"/>
</dbReference>